<feature type="chain" id="PRO_5047375317" evidence="1">
    <location>
        <begin position="24"/>
        <end position="225"/>
    </location>
</feature>
<dbReference type="RefSeq" id="WP_309791993.1">
    <property type="nucleotide sequence ID" value="NZ_JAVDPW010000001.1"/>
</dbReference>
<dbReference type="Proteomes" id="UP001262410">
    <property type="component" value="Unassembled WGS sequence"/>
</dbReference>
<organism evidence="2 3">
    <name type="scientific">Inquilinus ginsengisoli</name>
    <dbReference type="NCBI Taxonomy" id="363840"/>
    <lineage>
        <taxon>Bacteria</taxon>
        <taxon>Pseudomonadati</taxon>
        <taxon>Pseudomonadota</taxon>
        <taxon>Alphaproteobacteria</taxon>
        <taxon>Rhodospirillales</taxon>
        <taxon>Rhodospirillaceae</taxon>
        <taxon>Inquilinus</taxon>
    </lineage>
</organism>
<reference evidence="2 3" key="1">
    <citation type="submission" date="2023-07" db="EMBL/GenBank/DDBJ databases">
        <title>Sorghum-associated microbial communities from plants grown in Nebraska, USA.</title>
        <authorList>
            <person name="Schachtman D."/>
        </authorList>
    </citation>
    <scope>NUCLEOTIDE SEQUENCE [LARGE SCALE GENOMIC DNA]</scope>
    <source>
        <strain evidence="2 3">584</strain>
    </source>
</reference>
<keyword evidence="3" id="KW-1185">Reference proteome</keyword>
<gene>
    <name evidence="2" type="ORF">E9232_000551</name>
</gene>
<feature type="signal peptide" evidence="1">
    <location>
        <begin position="1"/>
        <end position="23"/>
    </location>
</feature>
<name>A0ABU1JHE3_9PROT</name>
<evidence type="ECO:0000313" key="3">
    <source>
        <dbReference type="Proteomes" id="UP001262410"/>
    </source>
</evidence>
<dbReference type="EMBL" id="JAVDPW010000001">
    <property type="protein sequence ID" value="MDR6288052.1"/>
    <property type="molecule type" value="Genomic_DNA"/>
</dbReference>
<comment type="caution">
    <text evidence="2">The sequence shown here is derived from an EMBL/GenBank/DDBJ whole genome shotgun (WGS) entry which is preliminary data.</text>
</comment>
<sequence>MRLTMRRAALAALALFTVSGAHAAGPTTTVVVPGGNGEIFTMAVPAGWTRGASAIEGNDTSISWYQGAASDNVDNVMMVGRIGGLGGSDPAEFIRRNVEALKSQCDDVVAGDVRSDKAGGTVRTAIGCTRRKSNGVGELQLLHIVVGREALYVARRFWKLPAYDKTHVPLSNEAIAAGGADIDGIRVCVLSGAGTPCPAGLAAALKDKVTDLSPLELKDSLLPEN</sequence>
<evidence type="ECO:0000313" key="2">
    <source>
        <dbReference type="EMBL" id="MDR6288052.1"/>
    </source>
</evidence>
<evidence type="ECO:0000256" key="1">
    <source>
        <dbReference type="SAM" id="SignalP"/>
    </source>
</evidence>
<protein>
    <submittedName>
        <fullName evidence="2">Uncharacterized protein</fullName>
    </submittedName>
</protein>
<keyword evidence="1" id="KW-0732">Signal</keyword>
<accession>A0ABU1JHE3</accession>
<proteinExistence type="predicted"/>